<dbReference type="STRING" id="1424294.Gferi_08075"/>
<dbReference type="OrthoDB" id="9790723at2"/>
<feature type="transmembrane region" description="Helical" evidence="1">
    <location>
        <begin position="47"/>
        <end position="69"/>
    </location>
</feature>
<accession>A0A1D8GF53</accession>
<dbReference type="KEGG" id="gfe:Gferi_08075"/>
<feature type="transmembrane region" description="Helical" evidence="1">
    <location>
        <begin position="178"/>
        <end position="199"/>
    </location>
</feature>
<feature type="domain" description="Phosphatidic acid phosphatase type 2/haloperoxidase" evidence="2">
    <location>
        <begin position="83"/>
        <end position="202"/>
    </location>
</feature>
<evidence type="ECO:0000313" key="4">
    <source>
        <dbReference type="Proteomes" id="UP000095743"/>
    </source>
</evidence>
<reference evidence="3 4" key="1">
    <citation type="submission" date="2016-09" db="EMBL/GenBank/DDBJ databases">
        <title>Genomic analysis reveals versatility of anaerobic energy metabolism of Geosporobacter ferrireducens IRF9 of phylum Firmicutes.</title>
        <authorList>
            <person name="Kim S.-J."/>
        </authorList>
    </citation>
    <scope>NUCLEOTIDE SEQUENCE [LARGE SCALE GENOMIC DNA]</scope>
    <source>
        <strain evidence="3 4">IRF9</strain>
    </source>
</reference>
<dbReference type="Pfam" id="PF01569">
    <property type="entry name" value="PAP2"/>
    <property type="match status" value="1"/>
</dbReference>
<dbReference type="InterPro" id="IPR000326">
    <property type="entry name" value="PAP2/HPO"/>
</dbReference>
<dbReference type="SUPFAM" id="SSF48317">
    <property type="entry name" value="Acid phosphatase/Vanadium-dependent haloperoxidase"/>
    <property type="match status" value="1"/>
</dbReference>
<evidence type="ECO:0000256" key="1">
    <source>
        <dbReference type="SAM" id="Phobius"/>
    </source>
</evidence>
<evidence type="ECO:0000313" key="3">
    <source>
        <dbReference type="EMBL" id="AOT69535.1"/>
    </source>
</evidence>
<keyword evidence="1" id="KW-1133">Transmembrane helix</keyword>
<gene>
    <name evidence="3" type="ORF">Gferi_08075</name>
</gene>
<dbReference type="AlphaFoldDB" id="A0A1D8GF53"/>
<feature type="transmembrane region" description="Helical" evidence="1">
    <location>
        <begin position="7"/>
        <end position="27"/>
    </location>
</feature>
<feature type="transmembrane region" description="Helical" evidence="1">
    <location>
        <begin position="118"/>
        <end position="142"/>
    </location>
</feature>
<dbReference type="EMBL" id="CP017269">
    <property type="protein sequence ID" value="AOT69535.1"/>
    <property type="molecule type" value="Genomic_DNA"/>
</dbReference>
<sequence>MKIIKKDIMALCLMITIPLSNALYIILNHGKRGAYSLMTDIDRGIPFLKIFVIPYIAWYLFLFCTFVYFCLKDREVYYKTLLSLNLGLLVCYAVYFFYQTTVPRPLLAEEDILTRMVAWVYATDQPFNCFPSIHSLTSYLMFKGIRHSHIRNKQNQLVISSIAFTIILSTLFIKQHAILDAIAAIFLGEVSFNLVNSLFQRQKERNGHYIPDVKKNY</sequence>
<dbReference type="Proteomes" id="UP000095743">
    <property type="component" value="Chromosome"/>
</dbReference>
<keyword evidence="4" id="KW-1185">Reference proteome</keyword>
<keyword evidence="1" id="KW-0472">Membrane</keyword>
<protein>
    <submittedName>
        <fullName evidence="3">Serine/threonine protein phosphatase</fullName>
    </submittedName>
</protein>
<keyword evidence="1" id="KW-0812">Transmembrane</keyword>
<feature type="transmembrane region" description="Helical" evidence="1">
    <location>
        <begin position="154"/>
        <end position="172"/>
    </location>
</feature>
<evidence type="ECO:0000259" key="2">
    <source>
        <dbReference type="Pfam" id="PF01569"/>
    </source>
</evidence>
<feature type="transmembrane region" description="Helical" evidence="1">
    <location>
        <begin position="76"/>
        <end position="98"/>
    </location>
</feature>
<name>A0A1D8GF53_9FIRM</name>
<dbReference type="RefSeq" id="WP_069975313.1">
    <property type="nucleotide sequence ID" value="NZ_CP017269.1"/>
</dbReference>
<dbReference type="InterPro" id="IPR036938">
    <property type="entry name" value="PAP2/HPO_sf"/>
</dbReference>
<proteinExistence type="predicted"/>
<organism evidence="3 4">
    <name type="scientific">Geosporobacter ferrireducens</name>
    <dbReference type="NCBI Taxonomy" id="1424294"/>
    <lineage>
        <taxon>Bacteria</taxon>
        <taxon>Bacillati</taxon>
        <taxon>Bacillota</taxon>
        <taxon>Clostridia</taxon>
        <taxon>Peptostreptococcales</taxon>
        <taxon>Thermotaleaceae</taxon>
        <taxon>Geosporobacter</taxon>
    </lineage>
</organism>